<dbReference type="STRING" id="7102.A0A2A4IZU3"/>
<dbReference type="AlphaFoldDB" id="A0A2A4IZU3"/>
<evidence type="ECO:0000256" key="1">
    <source>
        <dbReference type="SAM" id="MobiDB-lite"/>
    </source>
</evidence>
<comment type="caution">
    <text evidence="2">The sequence shown here is derived from an EMBL/GenBank/DDBJ whole genome shotgun (WGS) entry which is preliminary data.</text>
</comment>
<feature type="compositionally biased region" description="Basic and acidic residues" evidence="1">
    <location>
        <begin position="95"/>
        <end position="104"/>
    </location>
</feature>
<organism evidence="2">
    <name type="scientific">Heliothis virescens</name>
    <name type="common">Tobacco budworm moth</name>
    <dbReference type="NCBI Taxonomy" id="7102"/>
    <lineage>
        <taxon>Eukaryota</taxon>
        <taxon>Metazoa</taxon>
        <taxon>Ecdysozoa</taxon>
        <taxon>Arthropoda</taxon>
        <taxon>Hexapoda</taxon>
        <taxon>Insecta</taxon>
        <taxon>Pterygota</taxon>
        <taxon>Neoptera</taxon>
        <taxon>Endopterygota</taxon>
        <taxon>Lepidoptera</taxon>
        <taxon>Glossata</taxon>
        <taxon>Ditrysia</taxon>
        <taxon>Noctuoidea</taxon>
        <taxon>Noctuidae</taxon>
        <taxon>Heliothinae</taxon>
        <taxon>Heliothis</taxon>
    </lineage>
</organism>
<feature type="region of interest" description="Disordered" evidence="1">
    <location>
        <begin position="92"/>
        <end position="133"/>
    </location>
</feature>
<feature type="compositionally biased region" description="Polar residues" evidence="1">
    <location>
        <begin position="53"/>
        <end position="63"/>
    </location>
</feature>
<feature type="compositionally biased region" description="Low complexity" evidence="1">
    <location>
        <begin position="124"/>
        <end position="133"/>
    </location>
</feature>
<dbReference type="EMBL" id="NWSH01004865">
    <property type="protein sequence ID" value="PCG64633.1"/>
    <property type="molecule type" value="Genomic_DNA"/>
</dbReference>
<feature type="region of interest" description="Disordered" evidence="1">
    <location>
        <begin position="43"/>
        <end position="72"/>
    </location>
</feature>
<gene>
    <name evidence="2" type="ORF">B5V51_10372</name>
</gene>
<feature type="compositionally biased region" description="Basic residues" evidence="1">
    <location>
        <begin position="192"/>
        <end position="201"/>
    </location>
</feature>
<evidence type="ECO:0000313" key="2">
    <source>
        <dbReference type="EMBL" id="PCG64633.1"/>
    </source>
</evidence>
<protein>
    <submittedName>
        <fullName evidence="2">Uncharacterized protein</fullName>
    </submittedName>
</protein>
<feature type="compositionally biased region" description="Low complexity" evidence="1">
    <location>
        <begin position="202"/>
        <end position="215"/>
    </location>
</feature>
<accession>A0A2A4IZU3</accession>
<proteinExistence type="predicted"/>
<sequence>MRDTRNDLKQEKHEHNEDTKEYKNLFTSDGLCPTFKDLEQIFDNSDDAASGDETLQVSTPPDSNKSEERCGVRGCPRAEELSKIRCKALGSPYPREPRGAEPARVRGVGPARVPASTVAPPPARVRGPRAARGTRLPADVSTCCWPHLLPTFFPRPQLRQRTLASQSALSLGNIRGADRTYRRASGMAAGGRVRRARRRSPRITSAQRQPHAAAAHPRRTLL</sequence>
<feature type="region of interest" description="Disordered" evidence="1">
    <location>
        <begin position="185"/>
        <end position="222"/>
    </location>
</feature>
<reference evidence="2" key="1">
    <citation type="submission" date="2017-09" db="EMBL/GenBank/DDBJ databases">
        <title>Contemporary evolution of a Lepidopteran species, Heliothis virescens, in response to modern agricultural practices.</title>
        <authorList>
            <person name="Fritz M.L."/>
            <person name="Deyonke A.M."/>
            <person name="Papanicolaou A."/>
            <person name="Micinski S."/>
            <person name="Westbrook J."/>
            <person name="Gould F."/>
        </authorList>
    </citation>
    <scope>NUCLEOTIDE SEQUENCE [LARGE SCALE GENOMIC DNA]</scope>
    <source>
        <strain evidence="2">HvINT-</strain>
        <tissue evidence="2">Whole body</tissue>
    </source>
</reference>
<feature type="region of interest" description="Disordered" evidence="1">
    <location>
        <begin position="1"/>
        <end position="21"/>
    </location>
</feature>
<name>A0A2A4IZU3_HELVI</name>